<organism evidence="1 2">
    <name type="scientific">Macrolepiota fuliginosa MF-IS2</name>
    <dbReference type="NCBI Taxonomy" id="1400762"/>
    <lineage>
        <taxon>Eukaryota</taxon>
        <taxon>Fungi</taxon>
        <taxon>Dikarya</taxon>
        <taxon>Basidiomycota</taxon>
        <taxon>Agaricomycotina</taxon>
        <taxon>Agaricomycetes</taxon>
        <taxon>Agaricomycetidae</taxon>
        <taxon>Agaricales</taxon>
        <taxon>Agaricineae</taxon>
        <taxon>Agaricaceae</taxon>
        <taxon>Macrolepiota</taxon>
    </lineage>
</organism>
<dbReference type="Proteomes" id="UP000807342">
    <property type="component" value="Unassembled WGS sequence"/>
</dbReference>
<name>A0A9P6C2P8_9AGAR</name>
<dbReference type="AlphaFoldDB" id="A0A9P6C2P8"/>
<evidence type="ECO:0008006" key="3">
    <source>
        <dbReference type="Google" id="ProtNLM"/>
    </source>
</evidence>
<dbReference type="OrthoDB" id="3184970at2759"/>
<evidence type="ECO:0000313" key="1">
    <source>
        <dbReference type="EMBL" id="KAF9446709.1"/>
    </source>
</evidence>
<reference evidence="1" key="1">
    <citation type="submission" date="2020-11" db="EMBL/GenBank/DDBJ databases">
        <authorList>
            <consortium name="DOE Joint Genome Institute"/>
            <person name="Ahrendt S."/>
            <person name="Riley R."/>
            <person name="Andreopoulos W."/>
            <person name="Labutti K."/>
            <person name="Pangilinan J."/>
            <person name="Ruiz-Duenas F.J."/>
            <person name="Barrasa J.M."/>
            <person name="Sanchez-Garcia M."/>
            <person name="Camarero S."/>
            <person name="Miyauchi S."/>
            <person name="Serrano A."/>
            <person name="Linde D."/>
            <person name="Babiker R."/>
            <person name="Drula E."/>
            <person name="Ayuso-Fernandez I."/>
            <person name="Pacheco R."/>
            <person name="Padilla G."/>
            <person name="Ferreira P."/>
            <person name="Barriuso J."/>
            <person name="Kellner H."/>
            <person name="Castanera R."/>
            <person name="Alfaro M."/>
            <person name="Ramirez L."/>
            <person name="Pisabarro A.G."/>
            <person name="Kuo A."/>
            <person name="Tritt A."/>
            <person name="Lipzen A."/>
            <person name="He G."/>
            <person name="Yan M."/>
            <person name="Ng V."/>
            <person name="Cullen D."/>
            <person name="Martin F."/>
            <person name="Rosso M.-N."/>
            <person name="Henrissat B."/>
            <person name="Hibbett D."/>
            <person name="Martinez A.T."/>
            <person name="Grigoriev I.V."/>
        </authorList>
    </citation>
    <scope>NUCLEOTIDE SEQUENCE</scope>
    <source>
        <strain evidence="1">MF-IS2</strain>
    </source>
</reference>
<keyword evidence="2" id="KW-1185">Reference proteome</keyword>
<protein>
    <recommendedName>
        <fullName evidence="3">BTB domain-containing protein</fullName>
    </recommendedName>
</protein>
<dbReference type="Gene3D" id="3.30.710.10">
    <property type="entry name" value="Potassium Channel Kv1.1, Chain A"/>
    <property type="match status" value="1"/>
</dbReference>
<accession>A0A9P6C2P8</accession>
<sequence length="254" mass="29104">MTELRVSDRFNALDSDVTIRSSDGVVFRLHRKNLHLHSDAFPSQEEGEIVDLTESSDVLEIFFQYFYRQPQPDLTNIRMHTLLALSEAVEKYRVFSAIEVCKAHMRARMSSDPLAVLAYAAKHGYVDICNDVAPLTIGASTMDAINALGSSTTFAAWALYRDRRVEATTRIHDLLPSTIVKHKGGWDDCEKWWQFQAEISRYLLGHPERLLDIDEAFSRYEDLLEECDHCQKRAANWRGKSALEVRSSFRGRFA</sequence>
<dbReference type="EMBL" id="MU151232">
    <property type="protein sequence ID" value="KAF9446709.1"/>
    <property type="molecule type" value="Genomic_DNA"/>
</dbReference>
<dbReference type="InterPro" id="IPR011333">
    <property type="entry name" value="SKP1/BTB/POZ_sf"/>
</dbReference>
<proteinExistence type="predicted"/>
<gene>
    <name evidence="1" type="ORF">P691DRAFT_776662</name>
</gene>
<evidence type="ECO:0000313" key="2">
    <source>
        <dbReference type="Proteomes" id="UP000807342"/>
    </source>
</evidence>
<comment type="caution">
    <text evidence="1">The sequence shown here is derived from an EMBL/GenBank/DDBJ whole genome shotgun (WGS) entry which is preliminary data.</text>
</comment>
<dbReference type="SUPFAM" id="SSF54695">
    <property type="entry name" value="POZ domain"/>
    <property type="match status" value="1"/>
</dbReference>